<dbReference type="AlphaFoldDB" id="A0A343A5J6"/>
<dbReference type="EMBL" id="KX035225">
    <property type="protein sequence ID" value="AOY39825.1"/>
    <property type="molecule type" value="Genomic_DNA"/>
</dbReference>
<accession>A0A343A5J6</accession>
<feature type="transmembrane region" description="Helical" evidence="18">
    <location>
        <begin position="113"/>
        <end position="135"/>
    </location>
</feature>
<name>A0A343A5J6_9CUCU</name>
<evidence type="ECO:0000256" key="2">
    <source>
        <dbReference type="ARBA" id="ARBA00004448"/>
    </source>
</evidence>
<keyword evidence="7 18" id="KW-0679">Respiratory chain</keyword>
<dbReference type="InterPro" id="IPR050175">
    <property type="entry name" value="Complex_I_Subunit_2"/>
</dbReference>
<evidence type="ECO:0000256" key="4">
    <source>
        <dbReference type="ARBA" id="ARBA00012944"/>
    </source>
</evidence>
<dbReference type="InterPro" id="IPR003917">
    <property type="entry name" value="NADH_UbQ_OxRdtase_chain2"/>
</dbReference>
<keyword evidence="12 18" id="KW-1133">Transmembrane helix</keyword>
<dbReference type="GO" id="GO:0006120">
    <property type="term" value="P:mitochondrial electron transport, NADH to ubiquinone"/>
    <property type="evidence" value="ECO:0007669"/>
    <property type="project" value="InterPro"/>
</dbReference>
<dbReference type="Pfam" id="PF00361">
    <property type="entry name" value="Proton_antipo_M"/>
    <property type="match status" value="1"/>
</dbReference>
<keyword evidence="16 18" id="KW-0472">Membrane</keyword>
<feature type="transmembrane region" description="Helical" evidence="18">
    <location>
        <begin position="141"/>
        <end position="160"/>
    </location>
</feature>
<feature type="transmembrane region" description="Helical" evidence="18">
    <location>
        <begin position="262"/>
        <end position="284"/>
    </location>
</feature>
<dbReference type="PANTHER" id="PTHR46552">
    <property type="entry name" value="NADH-UBIQUINONE OXIDOREDUCTASE CHAIN 2"/>
    <property type="match status" value="1"/>
</dbReference>
<dbReference type="InterPro" id="IPR001750">
    <property type="entry name" value="ND/Mrp_TM"/>
</dbReference>
<sequence>MLFSFTLISGTLISISSSTWFMAWIGLEMNLLSIIPLMKNYKNKYSAEATIKYFMTQAMASAILIFSIVLFLNLKIHFFELSQMTAPLMNIALLMKMGCAPFHFWLPEVVTGLSWYLNILILTWQKIAPMVLVFYTAYSPLLLSMFIIISSVVGSIEGLNQTCLRKLMIYSSINHISWMLSCLMNSLNTWLIYFIVYSLINMNIILLLKKNKIYFIWQLNKISFNKSIKFLFLMNFLSLGGLPPFLGFFIKWMTIYELVMNNFMVLTLIMILFTLIALFFYIRLTFNSLTFSMTENMMYYFSKINFISAGISFFSLSTLILCLSINSLI</sequence>
<dbReference type="EC" id="7.1.1.2" evidence="4 18"/>
<comment type="similarity">
    <text evidence="3 18">Belongs to the complex I subunit 2 family.</text>
</comment>
<keyword evidence="15 18" id="KW-0496">Mitochondrion</keyword>
<feature type="domain" description="NADH:quinone oxidoreductase/Mrp antiporter transmembrane" evidence="19">
    <location>
        <begin position="17"/>
        <end position="274"/>
    </location>
</feature>
<keyword evidence="11 18" id="KW-0249">Electron transport</keyword>
<comment type="subcellular location">
    <subcellularLocation>
        <location evidence="2 18">Mitochondrion inner membrane</location>
        <topology evidence="2 18">Multi-pass membrane protein</topology>
    </subcellularLocation>
</comment>
<feature type="transmembrane region" description="Helical" evidence="18">
    <location>
        <begin position="190"/>
        <end position="209"/>
    </location>
</feature>
<dbReference type="PRINTS" id="PR01436">
    <property type="entry name" value="NADHDHGNASE2"/>
</dbReference>
<evidence type="ECO:0000256" key="15">
    <source>
        <dbReference type="ARBA" id="ARBA00023128"/>
    </source>
</evidence>
<evidence type="ECO:0000256" key="8">
    <source>
        <dbReference type="ARBA" id="ARBA00022692"/>
    </source>
</evidence>
<comment type="function">
    <text evidence="1">Core subunit of the mitochondrial membrane respiratory chain NADH dehydrogenase (Complex I) that is believed to belong to the minimal assembly required for catalysis. Complex I functions in the transfer of electrons from NADH to the respiratory chain. The immediate electron acceptor for the enzyme is believed to be ubiquinone.</text>
</comment>
<evidence type="ECO:0000256" key="12">
    <source>
        <dbReference type="ARBA" id="ARBA00022989"/>
    </source>
</evidence>
<evidence type="ECO:0000313" key="20">
    <source>
        <dbReference type="EMBL" id="AOY39825.1"/>
    </source>
</evidence>
<keyword evidence="10 18" id="KW-1278">Translocase</keyword>
<feature type="transmembrane region" description="Helical" evidence="18">
    <location>
        <begin position="304"/>
        <end position="326"/>
    </location>
</feature>
<comment type="function">
    <text evidence="18">Core subunit of the mitochondrial membrane respiratory chain NADH dehydrogenase (Complex I) which catalyzes electron transfer from NADH through the respiratory chain, using ubiquinone as an electron acceptor. Essential for the catalytic activity and assembly of complex I.</text>
</comment>
<evidence type="ECO:0000256" key="11">
    <source>
        <dbReference type="ARBA" id="ARBA00022982"/>
    </source>
</evidence>
<evidence type="ECO:0000256" key="9">
    <source>
        <dbReference type="ARBA" id="ARBA00022792"/>
    </source>
</evidence>
<comment type="catalytic activity">
    <reaction evidence="17 18">
        <text>a ubiquinone + NADH + 5 H(+)(in) = a ubiquinol + NAD(+) + 4 H(+)(out)</text>
        <dbReference type="Rhea" id="RHEA:29091"/>
        <dbReference type="Rhea" id="RHEA-COMP:9565"/>
        <dbReference type="Rhea" id="RHEA-COMP:9566"/>
        <dbReference type="ChEBI" id="CHEBI:15378"/>
        <dbReference type="ChEBI" id="CHEBI:16389"/>
        <dbReference type="ChEBI" id="CHEBI:17976"/>
        <dbReference type="ChEBI" id="CHEBI:57540"/>
        <dbReference type="ChEBI" id="CHEBI:57945"/>
        <dbReference type="EC" id="7.1.1.2"/>
    </reaction>
</comment>
<evidence type="ECO:0000259" key="19">
    <source>
        <dbReference type="Pfam" id="PF00361"/>
    </source>
</evidence>
<evidence type="ECO:0000256" key="10">
    <source>
        <dbReference type="ARBA" id="ARBA00022967"/>
    </source>
</evidence>
<keyword evidence="6" id="KW-0813">Transport</keyword>
<feature type="transmembrane region" description="Helical" evidence="18">
    <location>
        <begin position="50"/>
        <end position="72"/>
    </location>
</feature>
<gene>
    <name evidence="20" type="primary">nad2</name>
</gene>
<geneLocation type="mitochondrion" evidence="20"/>
<protein>
    <recommendedName>
        <fullName evidence="5 18">NADH-ubiquinone oxidoreductase chain 2</fullName>
        <ecNumber evidence="4 18">7.1.1.2</ecNumber>
    </recommendedName>
</protein>
<evidence type="ECO:0000256" key="3">
    <source>
        <dbReference type="ARBA" id="ARBA00007012"/>
    </source>
</evidence>
<keyword evidence="13 18" id="KW-0520">NAD</keyword>
<evidence type="ECO:0000256" key="7">
    <source>
        <dbReference type="ARBA" id="ARBA00022660"/>
    </source>
</evidence>
<keyword evidence="9 18" id="KW-0999">Mitochondrion inner membrane</keyword>
<evidence type="ECO:0000256" key="16">
    <source>
        <dbReference type="ARBA" id="ARBA00023136"/>
    </source>
</evidence>
<keyword evidence="8 18" id="KW-0812">Transmembrane</keyword>
<dbReference type="GO" id="GO:0008137">
    <property type="term" value="F:NADH dehydrogenase (ubiquinone) activity"/>
    <property type="evidence" value="ECO:0007669"/>
    <property type="project" value="UniProtKB-EC"/>
</dbReference>
<evidence type="ECO:0000256" key="17">
    <source>
        <dbReference type="ARBA" id="ARBA00049551"/>
    </source>
</evidence>
<evidence type="ECO:0000256" key="5">
    <source>
        <dbReference type="ARBA" id="ARBA00021008"/>
    </source>
</evidence>
<proteinExistence type="inferred from homology"/>
<dbReference type="PANTHER" id="PTHR46552:SF1">
    <property type="entry name" value="NADH-UBIQUINONE OXIDOREDUCTASE CHAIN 2"/>
    <property type="match status" value="1"/>
</dbReference>
<evidence type="ECO:0000256" key="14">
    <source>
        <dbReference type="ARBA" id="ARBA00023075"/>
    </source>
</evidence>
<reference evidence="20" key="1">
    <citation type="submission" date="2016-04" db="EMBL/GenBank/DDBJ databases">
        <title>Mitochondria of Scolytid beetles.</title>
        <authorList>
            <person name="Miller K."/>
            <person name="Linard B."/>
            <person name="Vogler A.P."/>
        </authorList>
    </citation>
    <scope>NUCLEOTIDE SEQUENCE</scope>
</reference>
<organism evidence="20">
    <name type="scientific">Pityogenes trepanatus</name>
    <dbReference type="NCBI Taxonomy" id="445567"/>
    <lineage>
        <taxon>Eukaryota</taxon>
        <taxon>Metazoa</taxon>
        <taxon>Ecdysozoa</taxon>
        <taxon>Arthropoda</taxon>
        <taxon>Hexapoda</taxon>
        <taxon>Insecta</taxon>
        <taxon>Pterygota</taxon>
        <taxon>Neoptera</taxon>
        <taxon>Endopterygota</taxon>
        <taxon>Coleoptera</taxon>
        <taxon>Polyphaga</taxon>
        <taxon>Cucujiformia</taxon>
        <taxon>Curculionidae</taxon>
        <taxon>Scolytinae</taxon>
        <taxon>Pityogenes</taxon>
    </lineage>
</organism>
<evidence type="ECO:0000256" key="6">
    <source>
        <dbReference type="ARBA" id="ARBA00022448"/>
    </source>
</evidence>
<evidence type="ECO:0000256" key="1">
    <source>
        <dbReference type="ARBA" id="ARBA00003257"/>
    </source>
</evidence>
<keyword evidence="14 18" id="KW-0830">Ubiquinone</keyword>
<evidence type="ECO:0000256" key="13">
    <source>
        <dbReference type="ARBA" id="ARBA00023027"/>
    </source>
</evidence>
<evidence type="ECO:0000256" key="18">
    <source>
        <dbReference type="RuleBase" id="RU003403"/>
    </source>
</evidence>
<feature type="transmembrane region" description="Helical" evidence="18">
    <location>
        <begin position="230"/>
        <end position="250"/>
    </location>
</feature>
<dbReference type="GO" id="GO:0005743">
    <property type="term" value="C:mitochondrial inner membrane"/>
    <property type="evidence" value="ECO:0007669"/>
    <property type="project" value="UniProtKB-SubCell"/>
</dbReference>
<feature type="transmembrane region" description="Helical" evidence="18">
    <location>
        <begin position="20"/>
        <end position="38"/>
    </location>
</feature>